<dbReference type="KEGG" id="cmos:111442668"/>
<dbReference type="RefSeq" id="XP_022935901.1">
    <property type="nucleotide sequence ID" value="XM_023080133.1"/>
</dbReference>
<dbReference type="GeneID" id="111442668"/>
<dbReference type="SUPFAM" id="SSF52833">
    <property type="entry name" value="Thioredoxin-like"/>
    <property type="match status" value="1"/>
</dbReference>
<dbReference type="InterPro" id="IPR036249">
    <property type="entry name" value="Thioredoxin-like_sf"/>
</dbReference>
<dbReference type="InterPro" id="IPR010634">
    <property type="entry name" value="DUF1223"/>
</dbReference>
<dbReference type="Proteomes" id="UP000504609">
    <property type="component" value="Unplaced"/>
</dbReference>
<protein>
    <submittedName>
        <fullName evidence="2">Uncharacterized protein LOC111442668</fullName>
    </submittedName>
</protein>
<sequence>MVRCLFTCFGKGGGDNNGATPDPNDRGTAEEQGRSGGVVVELFSSQGCATSPEAEVLISRLGRGDFELEAPVLVLAYHVDYWDYMGWKDPFGHSQWTVRQKAYVEALGLDTMFTPQVVVQGRKQAVATDEASLLAMIKDAPIFPSPAFQGTFQRPTTDSLEVTLTGTLRTKVDSDGADVMVALYESGLITDCQAGENKGRVLANDFVVRRLEKLCSVKDTSAKKTVSGSLILTLWEGFEGSKCVVAVFVQNNSHHIFGYQSFELPEDI</sequence>
<evidence type="ECO:0000313" key="2">
    <source>
        <dbReference type="RefSeq" id="XP_022935901.1"/>
    </source>
</evidence>
<reference evidence="2" key="1">
    <citation type="submission" date="2025-08" db="UniProtKB">
        <authorList>
            <consortium name="RefSeq"/>
        </authorList>
    </citation>
    <scope>IDENTIFICATION</scope>
    <source>
        <tissue evidence="2">Young leaves</tissue>
    </source>
</reference>
<name>A0A6J1F610_CUCMO</name>
<dbReference type="Pfam" id="PF06764">
    <property type="entry name" value="DUF1223"/>
    <property type="match status" value="1"/>
</dbReference>
<organism evidence="1 2">
    <name type="scientific">Cucurbita moschata</name>
    <name type="common">Winter crookneck squash</name>
    <name type="synonym">Cucurbita pepo var. moschata</name>
    <dbReference type="NCBI Taxonomy" id="3662"/>
    <lineage>
        <taxon>Eukaryota</taxon>
        <taxon>Viridiplantae</taxon>
        <taxon>Streptophyta</taxon>
        <taxon>Embryophyta</taxon>
        <taxon>Tracheophyta</taxon>
        <taxon>Spermatophyta</taxon>
        <taxon>Magnoliopsida</taxon>
        <taxon>eudicotyledons</taxon>
        <taxon>Gunneridae</taxon>
        <taxon>Pentapetalae</taxon>
        <taxon>rosids</taxon>
        <taxon>fabids</taxon>
        <taxon>Cucurbitales</taxon>
        <taxon>Cucurbitaceae</taxon>
        <taxon>Cucurbiteae</taxon>
        <taxon>Cucurbita</taxon>
    </lineage>
</organism>
<gene>
    <name evidence="2" type="primary">LOC111442668</name>
</gene>
<dbReference type="AlphaFoldDB" id="A0A6J1F610"/>
<keyword evidence="1" id="KW-1185">Reference proteome</keyword>
<dbReference type="PANTHER" id="PTHR36057">
    <property type="match status" value="1"/>
</dbReference>
<dbReference type="PANTHER" id="PTHR36057:SF1">
    <property type="entry name" value="LIPOPROTEIN LIPID ATTACHMENT SITE-LIKE PROTEIN, PUTATIVE (DUF1223)-RELATED"/>
    <property type="match status" value="1"/>
</dbReference>
<evidence type="ECO:0000313" key="1">
    <source>
        <dbReference type="Proteomes" id="UP000504609"/>
    </source>
</evidence>
<accession>A0A6J1F610</accession>
<proteinExistence type="predicted"/>